<keyword evidence="3" id="KW-0732">Signal</keyword>
<evidence type="ECO:0000256" key="2">
    <source>
        <dbReference type="ARBA" id="ARBA00022723"/>
    </source>
</evidence>
<feature type="active site" description="Phosphothreonine intermediate" evidence="4">
    <location>
        <position position="83"/>
    </location>
</feature>
<dbReference type="PANTHER" id="PTHR10151:SF120">
    <property type="entry name" value="BIS(5'-ADENOSYL)-TRIPHOSPHATASE"/>
    <property type="match status" value="1"/>
</dbReference>
<dbReference type="RefSeq" id="WP_127344685.1">
    <property type="nucleotide sequence ID" value="NZ_RJJX01000026.1"/>
</dbReference>
<dbReference type="InterPro" id="IPR026263">
    <property type="entry name" value="Alkaline_phosphatase_prok"/>
</dbReference>
<gene>
    <name evidence="5" type="ORF">DLK05_14480</name>
</gene>
<protein>
    <submittedName>
        <fullName evidence="5">Alkaline phosphatase family protein</fullName>
    </submittedName>
</protein>
<dbReference type="SUPFAM" id="SSF53649">
    <property type="entry name" value="Alkaline phosphatase-like"/>
    <property type="match status" value="1"/>
</dbReference>
<dbReference type="Gene3D" id="3.30.1360.150">
    <property type="match status" value="1"/>
</dbReference>
<dbReference type="GO" id="GO:0046872">
    <property type="term" value="F:metal ion binding"/>
    <property type="evidence" value="ECO:0007669"/>
    <property type="project" value="UniProtKB-KW"/>
</dbReference>
<dbReference type="InterPro" id="IPR017850">
    <property type="entry name" value="Alkaline_phosphatase_core_sf"/>
</dbReference>
<dbReference type="CDD" id="cd16016">
    <property type="entry name" value="AP-SPAP"/>
    <property type="match status" value="1"/>
</dbReference>
<dbReference type="Proteomes" id="UP000282985">
    <property type="component" value="Unassembled WGS sequence"/>
</dbReference>
<dbReference type="EMBL" id="RJJX01000026">
    <property type="protein sequence ID" value="RUT73179.1"/>
    <property type="molecule type" value="Genomic_DNA"/>
</dbReference>
<keyword evidence="6" id="KW-1185">Reference proteome</keyword>
<accession>A0A434AFM4</accession>
<evidence type="ECO:0000256" key="4">
    <source>
        <dbReference type="PIRSR" id="PIRSR031924-50"/>
    </source>
</evidence>
<proteinExistence type="predicted"/>
<evidence type="ECO:0000313" key="5">
    <source>
        <dbReference type="EMBL" id="RUT73179.1"/>
    </source>
</evidence>
<dbReference type="GO" id="GO:0004035">
    <property type="term" value="F:alkaline phosphatase activity"/>
    <property type="evidence" value="ECO:0007669"/>
    <property type="project" value="InterPro"/>
</dbReference>
<dbReference type="AlphaFoldDB" id="A0A434AFM4"/>
<dbReference type="Pfam" id="PF01663">
    <property type="entry name" value="Phosphodiest"/>
    <property type="match status" value="1"/>
</dbReference>
<comment type="caution">
    <text evidence="5">The sequence shown here is derived from an EMBL/GenBank/DDBJ whole genome shotgun (WGS) entry which is preliminary data.</text>
</comment>
<keyword evidence="1 4" id="KW-0597">Phosphoprotein</keyword>
<name>A0A434AFM4_9BACT</name>
<dbReference type="OrthoDB" id="9766127at2"/>
<evidence type="ECO:0000313" key="6">
    <source>
        <dbReference type="Proteomes" id="UP000282985"/>
    </source>
</evidence>
<dbReference type="Gene3D" id="3.40.720.10">
    <property type="entry name" value="Alkaline Phosphatase, subunit A"/>
    <property type="match status" value="1"/>
</dbReference>
<dbReference type="PIRSF" id="PIRSF031924">
    <property type="entry name" value="Pi-irrepressible_AP"/>
    <property type="match status" value="1"/>
</dbReference>
<organism evidence="5 6">
    <name type="scientific">Ancylomarina longa</name>
    <dbReference type="NCBI Taxonomy" id="2487017"/>
    <lineage>
        <taxon>Bacteria</taxon>
        <taxon>Pseudomonadati</taxon>
        <taxon>Bacteroidota</taxon>
        <taxon>Bacteroidia</taxon>
        <taxon>Marinilabiliales</taxon>
        <taxon>Marinifilaceae</taxon>
        <taxon>Ancylomarina</taxon>
    </lineage>
</organism>
<keyword evidence="2" id="KW-0479">Metal-binding</keyword>
<dbReference type="InterPro" id="IPR002591">
    <property type="entry name" value="Phosphodiest/P_Trfase"/>
</dbReference>
<evidence type="ECO:0000256" key="1">
    <source>
        <dbReference type="ARBA" id="ARBA00022553"/>
    </source>
</evidence>
<sequence length="541" mass="61555">MIKRIGFLFLIILIFTTTISFGQNRRKIPSEKPKLIVGIVVDHLRSDYFFRYSNLLGDGGFKRLMKKGAYCQNTRFSYLYSQTGTDHASIFTGTPPAYHGIISDAWYNRILGTKSFAKTDEKESLLGVDSTEVGVSPRKLLATTLGDEMKLFNPQSRVIGVSLNCESAMFSAGHAADGVYWMDDLSGKFISSSYYQDTLYNWVREFNEKKFADFYLNRIWTPYDGENKPGISDKILGKVGLNTSFYYDLNKEKKKLSYKAIKGTPFGNMLAKDFAISAIINENLGKDDDTDLLTLNFSCLDFRQRELSPFSPEMVDNFIRLDQEIEHFLNFLDEQIGLENVLIFLTADQSSNYTPEDLAAQNVPFGYFSMYNAIALLKSYLNILYGQGDWILGYDLQQVYLNHQLIEDSKLNIPEMQVKASEFLIQFAGVANTVPSSSLVNSNYSHGILKKIQRSFNQKRSGDVLITLQPGWRHKVKDENDLIAQYSYTNQVPLFWYGWKIKHSTITKKIFVEDIVPSISNFLNISTPAGCDGNPIEDLVR</sequence>
<evidence type="ECO:0000256" key="3">
    <source>
        <dbReference type="ARBA" id="ARBA00022729"/>
    </source>
</evidence>
<dbReference type="PANTHER" id="PTHR10151">
    <property type="entry name" value="ECTONUCLEOTIDE PYROPHOSPHATASE/PHOSPHODIESTERASE"/>
    <property type="match status" value="1"/>
</dbReference>
<reference evidence="5 6" key="1">
    <citation type="submission" date="2018-11" db="EMBL/GenBank/DDBJ databases">
        <title>Parancylomarina longa gen. nov., sp. nov., isolated from sediments of southern Okinawa.</title>
        <authorList>
            <person name="Fu T."/>
        </authorList>
    </citation>
    <scope>NUCLEOTIDE SEQUENCE [LARGE SCALE GENOMIC DNA]</scope>
    <source>
        <strain evidence="5 6">T3-2 S1-C</strain>
    </source>
</reference>